<dbReference type="AlphaFoldDB" id="S5R422"/>
<dbReference type="Proteomes" id="UP000015216">
    <property type="component" value="Chromosome"/>
</dbReference>
<proteinExistence type="inferred from homology"/>
<comment type="function">
    <text evidence="8">Ligates lysine onto the cytidine present at position 34 of the AUA codon-specific tRNA(Ile) that contains the anticodon CAU, in an ATP-dependent manner. Cytidine is converted to lysidine, thus changing the amino acid specificity of the tRNA from methionine to isoleucine.</text>
</comment>
<comment type="similarity">
    <text evidence="8">Belongs to the tRNA(Ile)-lysidine synthase family.</text>
</comment>
<dbReference type="PANTHER" id="PTHR43033:SF1">
    <property type="entry name" value="TRNA(ILE)-LYSIDINE SYNTHASE-RELATED"/>
    <property type="match status" value="1"/>
</dbReference>
<reference evidence="10 11" key="1">
    <citation type="journal article" date="2013" name="Curr. Biol.">
        <title>Defensive bacteriome symbiont with a drastically reduced genome.</title>
        <authorList>
            <person name="Nakabachi A."/>
            <person name="Ueoka R."/>
            <person name="Oshima K."/>
            <person name="Teta R."/>
            <person name="Mangoni A."/>
            <person name="Gurgui M."/>
            <person name="Oldham N.J."/>
            <person name="van Echten-Deckert G."/>
            <person name="Okamura K."/>
            <person name="Yamamoto K."/>
            <person name="Inoue H."/>
            <person name="Ohkuma M."/>
            <person name="Hongoh Y."/>
            <person name="Miyagishima S.Y."/>
            <person name="Hattori M."/>
            <person name="Piel J."/>
            <person name="Fukatsu T."/>
        </authorList>
    </citation>
    <scope>NUCLEOTIDE SEQUENCE [LARGE SCALE GENOMIC DNA]</scope>
    <source>
        <strain evidence="10 11">DC</strain>
    </source>
</reference>
<evidence type="ECO:0000313" key="10">
    <source>
        <dbReference type="EMBL" id="AGS06969.1"/>
    </source>
</evidence>
<evidence type="ECO:0000256" key="3">
    <source>
        <dbReference type="ARBA" id="ARBA00022598"/>
    </source>
</evidence>
<dbReference type="GeneID" id="301553151"/>
<gene>
    <name evidence="10" type="primary">mesJ</name>
    <name evidence="8" type="synonym">tilS</name>
    <name evidence="10" type="ORF">SSDC_01405</name>
</gene>
<dbReference type="EC" id="6.3.4.19" evidence="8"/>
<dbReference type="GO" id="GO:0032267">
    <property type="term" value="F:tRNA(Ile)-lysidine synthase activity"/>
    <property type="evidence" value="ECO:0007669"/>
    <property type="project" value="UniProtKB-EC"/>
</dbReference>
<evidence type="ECO:0000259" key="9">
    <source>
        <dbReference type="SMART" id="SM00977"/>
    </source>
</evidence>
<accession>S5R422</accession>
<dbReference type="InterPro" id="IPR012796">
    <property type="entry name" value="Lysidine-tRNA-synth_C"/>
</dbReference>
<evidence type="ECO:0000256" key="4">
    <source>
        <dbReference type="ARBA" id="ARBA00022694"/>
    </source>
</evidence>
<dbReference type="STRING" id="669502.SSDC_01405"/>
<keyword evidence="3 8" id="KW-0436">Ligase</keyword>
<keyword evidence="4 8" id="KW-0819">tRNA processing</keyword>
<evidence type="ECO:0000256" key="6">
    <source>
        <dbReference type="ARBA" id="ARBA00022840"/>
    </source>
</evidence>
<feature type="domain" description="Lysidine-tRNA(Ile) synthetase C-terminal" evidence="9">
    <location>
        <begin position="391"/>
        <end position="471"/>
    </location>
</feature>
<evidence type="ECO:0000256" key="5">
    <source>
        <dbReference type="ARBA" id="ARBA00022741"/>
    </source>
</evidence>
<dbReference type="GO" id="GO:0005737">
    <property type="term" value="C:cytoplasm"/>
    <property type="evidence" value="ECO:0007669"/>
    <property type="project" value="UniProtKB-SubCell"/>
</dbReference>
<dbReference type="GO" id="GO:0006400">
    <property type="term" value="P:tRNA modification"/>
    <property type="evidence" value="ECO:0007669"/>
    <property type="project" value="UniProtKB-UniRule"/>
</dbReference>
<dbReference type="Gene3D" id="3.40.50.620">
    <property type="entry name" value="HUPs"/>
    <property type="match status" value="1"/>
</dbReference>
<evidence type="ECO:0000313" key="11">
    <source>
        <dbReference type="Proteomes" id="UP000015216"/>
    </source>
</evidence>
<evidence type="ECO:0000256" key="7">
    <source>
        <dbReference type="ARBA" id="ARBA00048539"/>
    </source>
</evidence>
<dbReference type="SUPFAM" id="SSF52402">
    <property type="entry name" value="Adenine nucleotide alpha hydrolases-like"/>
    <property type="match status" value="1"/>
</dbReference>
<dbReference type="EMBL" id="CP003468">
    <property type="protein sequence ID" value="AGS06969.1"/>
    <property type="molecule type" value="Genomic_DNA"/>
</dbReference>
<dbReference type="Pfam" id="PF09179">
    <property type="entry name" value="TilS"/>
    <property type="match status" value="1"/>
</dbReference>
<keyword evidence="5 8" id="KW-0547">Nucleotide-binding</keyword>
<dbReference type="OrthoDB" id="9807403at2"/>
<dbReference type="SMART" id="SM00977">
    <property type="entry name" value="TilS_C"/>
    <property type="match status" value="1"/>
</dbReference>
<evidence type="ECO:0000256" key="8">
    <source>
        <dbReference type="HAMAP-Rule" id="MF_01161"/>
    </source>
</evidence>
<keyword evidence="2 8" id="KW-0963">Cytoplasm</keyword>
<dbReference type="eggNOG" id="COG0037">
    <property type="taxonomic scope" value="Bacteria"/>
</dbReference>
<dbReference type="GO" id="GO:0005524">
    <property type="term" value="F:ATP binding"/>
    <property type="evidence" value="ECO:0007669"/>
    <property type="project" value="UniProtKB-UniRule"/>
</dbReference>
<dbReference type="KEGG" id="ssdc:SSDC_01405"/>
<organism evidence="10 11">
    <name type="scientific">Candidatus Profftella armatura</name>
    <dbReference type="NCBI Taxonomy" id="669502"/>
    <lineage>
        <taxon>Bacteria</taxon>
        <taxon>Pseudomonadati</taxon>
        <taxon>Pseudomonadota</taxon>
        <taxon>Betaproteobacteria</taxon>
        <taxon>Candidatus Profftella</taxon>
    </lineage>
</organism>
<comment type="catalytic activity">
    <reaction evidence="7 8">
        <text>cytidine(34) in tRNA(Ile2) + L-lysine + ATP = lysidine(34) in tRNA(Ile2) + AMP + diphosphate + H(+)</text>
        <dbReference type="Rhea" id="RHEA:43744"/>
        <dbReference type="Rhea" id="RHEA-COMP:10625"/>
        <dbReference type="Rhea" id="RHEA-COMP:10670"/>
        <dbReference type="ChEBI" id="CHEBI:15378"/>
        <dbReference type="ChEBI" id="CHEBI:30616"/>
        <dbReference type="ChEBI" id="CHEBI:32551"/>
        <dbReference type="ChEBI" id="CHEBI:33019"/>
        <dbReference type="ChEBI" id="CHEBI:82748"/>
        <dbReference type="ChEBI" id="CHEBI:83665"/>
        <dbReference type="ChEBI" id="CHEBI:456215"/>
        <dbReference type="EC" id="6.3.4.19"/>
    </reaction>
</comment>
<dbReference type="HAMAP" id="MF_01161">
    <property type="entry name" value="tRNA_Ile_lys_synt"/>
    <property type="match status" value="1"/>
</dbReference>
<dbReference type="CDD" id="cd01992">
    <property type="entry name" value="TilS_N"/>
    <property type="match status" value="1"/>
</dbReference>
<protein>
    <recommendedName>
        <fullName evidence="8">tRNA(Ile)-lysidine synthase</fullName>
        <ecNumber evidence="8">6.3.4.19</ecNumber>
    </recommendedName>
    <alternativeName>
        <fullName evidence="8">tRNA(Ile)-2-lysyl-cytidine synthase</fullName>
    </alternativeName>
    <alternativeName>
        <fullName evidence="8">tRNA(Ile)-lysidine synthetase</fullName>
    </alternativeName>
</protein>
<comment type="subcellular location">
    <subcellularLocation>
        <location evidence="1 8">Cytoplasm</location>
    </subcellularLocation>
</comment>
<dbReference type="InterPro" id="IPR011063">
    <property type="entry name" value="TilS/TtcA_N"/>
</dbReference>
<comment type="domain">
    <text evidence="8">The N-terminal region contains the highly conserved SGGXDS motif, predicted to be a P-loop motif involved in ATP binding.</text>
</comment>
<dbReference type="Pfam" id="PF11734">
    <property type="entry name" value="TilS_C"/>
    <property type="match status" value="1"/>
</dbReference>
<dbReference type="SUPFAM" id="SSF56037">
    <property type="entry name" value="PheT/TilS domain"/>
    <property type="match status" value="1"/>
</dbReference>
<evidence type="ECO:0000256" key="2">
    <source>
        <dbReference type="ARBA" id="ARBA00022490"/>
    </source>
</evidence>
<sequence>MENLKELILCEEIMLKKFLNIFDISFLSNNSKIALAYSGGIDSSVLLDISFTLFCNYKIQFYVFHINHGLSPSSDKWLIHCKNTCKIYKNIIFHSFKIDLFSYKKNIEENARIKRYYALKELCQKYNIKYLLTGHNQDDQAETILLKLLRGSGISGLSGIYAINKKLPLLNNSNIILIRPLLHCSRNEIAHYAQLHSLNYLKDESNNNTRYTRNILRLYVIPLLEKLFPGFKKRFSRFAYHAQSAEKLLNLLAKKDLKICSKEKSIDIGKIKKFDPDRVKNLLRYWLNKYNTKKPSSIWLNKLYNQILEKKCHKQISIMHAQYHIKSYRNQLFCLKKEKINKNINKNINQSFIWDKESKIIFSNFNGVLYFCPVTGDKIGINVSWLRKQFLLIKNKTGKERLKLTKNSYNKNIKNYYREMNIPIWNRFNLPIIYVQNINNTLNFNNLLYAAGIGINYIYQTNKGERICLHWINLDN</sequence>
<evidence type="ECO:0000256" key="1">
    <source>
        <dbReference type="ARBA" id="ARBA00004496"/>
    </source>
</evidence>
<dbReference type="Gene3D" id="1.20.59.20">
    <property type="match status" value="1"/>
</dbReference>
<dbReference type="RefSeq" id="WP_020915544.1">
    <property type="nucleotide sequence ID" value="NC_021885.1"/>
</dbReference>
<dbReference type="SUPFAM" id="SSF82829">
    <property type="entry name" value="MesJ substrate recognition domain-like"/>
    <property type="match status" value="1"/>
</dbReference>
<keyword evidence="11" id="KW-1185">Reference proteome</keyword>
<keyword evidence="6 8" id="KW-0067">ATP-binding</keyword>
<dbReference type="PANTHER" id="PTHR43033">
    <property type="entry name" value="TRNA(ILE)-LYSIDINE SYNTHASE-RELATED"/>
    <property type="match status" value="1"/>
</dbReference>
<dbReference type="InterPro" id="IPR015262">
    <property type="entry name" value="tRNA_Ile_lys_synt_subst-bd"/>
</dbReference>
<name>S5R422_9PROT</name>
<dbReference type="HOGENOM" id="CLU_018869_2_0_4"/>
<dbReference type="InterPro" id="IPR014729">
    <property type="entry name" value="Rossmann-like_a/b/a_fold"/>
</dbReference>
<feature type="binding site" evidence="8">
    <location>
        <begin position="38"/>
        <end position="43"/>
    </location>
    <ligand>
        <name>ATP</name>
        <dbReference type="ChEBI" id="CHEBI:30616"/>
    </ligand>
</feature>
<dbReference type="InterPro" id="IPR012795">
    <property type="entry name" value="tRNA_Ile_lys_synt_N"/>
</dbReference>
<dbReference type="InterPro" id="IPR012094">
    <property type="entry name" value="tRNA_Ile_lys_synt"/>
</dbReference>
<dbReference type="NCBIfam" id="TIGR02432">
    <property type="entry name" value="lysidine_TilS_N"/>
    <property type="match status" value="1"/>
</dbReference>
<dbReference type="Pfam" id="PF01171">
    <property type="entry name" value="ATP_bind_3"/>
    <property type="match status" value="1"/>
</dbReference>